<sequence>MLDGNLVAIDETTEFSAEFAFWIVSSCIPCKCSCSSPSTQLSEKKLSVSTTISNGKCLQLLSFDCKNYAAKALHGKQLQTFLQWWTDI</sequence>
<protein>
    <submittedName>
        <fullName evidence="1">Uncharacterized protein</fullName>
    </submittedName>
</protein>
<organism evidence="1 2">
    <name type="scientific">Nepenthes gracilis</name>
    <name type="common">Slender pitcher plant</name>
    <dbReference type="NCBI Taxonomy" id="150966"/>
    <lineage>
        <taxon>Eukaryota</taxon>
        <taxon>Viridiplantae</taxon>
        <taxon>Streptophyta</taxon>
        <taxon>Embryophyta</taxon>
        <taxon>Tracheophyta</taxon>
        <taxon>Spermatophyta</taxon>
        <taxon>Magnoliopsida</taxon>
        <taxon>eudicotyledons</taxon>
        <taxon>Gunneridae</taxon>
        <taxon>Pentapetalae</taxon>
        <taxon>Caryophyllales</taxon>
        <taxon>Nepenthaceae</taxon>
        <taxon>Nepenthes</taxon>
    </lineage>
</organism>
<keyword evidence="2" id="KW-1185">Reference proteome</keyword>
<name>A0AAD3P8K0_NEPGR</name>
<evidence type="ECO:0000313" key="1">
    <source>
        <dbReference type="EMBL" id="GMH00413.1"/>
    </source>
</evidence>
<comment type="caution">
    <text evidence="1">The sequence shown here is derived from an EMBL/GenBank/DDBJ whole genome shotgun (WGS) entry which is preliminary data.</text>
</comment>
<reference evidence="1" key="1">
    <citation type="submission" date="2023-05" db="EMBL/GenBank/DDBJ databases">
        <title>Nepenthes gracilis genome sequencing.</title>
        <authorList>
            <person name="Fukushima K."/>
        </authorList>
    </citation>
    <scope>NUCLEOTIDE SEQUENCE</scope>
    <source>
        <strain evidence="1">SING2019-196</strain>
    </source>
</reference>
<accession>A0AAD3P8K0</accession>
<dbReference type="EMBL" id="BSYO01000002">
    <property type="protein sequence ID" value="GMH00413.1"/>
    <property type="molecule type" value="Genomic_DNA"/>
</dbReference>
<proteinExistence type="predicted"/>
<gene>
    <name evidence="1" type="ORF">Nepgr_002252</name>
</gene>
<evidence type="ECO:0000313" key="2">
    <source>
        <dbReference type="Proteomes" id="UP001279734"/>
    </source>
</evidence>
<dbReference type="Proteomes" id="UP001279734">
    <property type="component" value="Unassembled WGS sequence"/>
</dbReference>
<dbReference type="AlphaFoldDB" id="A0AAD3P8K0"/>